<dbReference type="Proteomes" id="UP001162885">
    <property type="component" value="Chromosome"/>
</dbReference>
<dbReference type="RefSeq" id="WP_133118309.1">
    <property type="nucleotide sequence ID" value="NZ_AP022579.1"/>
</dbReference>
<dbReference type="EMBL" id="CP060016">
    <property type="protein sequence ID" value="UNC02145.1"/>
    <property type="molecule type" value="Genomic_DNA"/>
</dbReference>
<dbReference type="AlphaFoldDB" id="A0AAX3A4K8"/>
<proteinExistence type="predicted"/>
<gene>
    <name evidence="1" type="ORF">H5U98_12630</name>
</gene>
<evidence type="ECO:0008006" key="3">
    <source>
        <dbReference type="Google" id="ProtNLM"/>
    </source>
</evidence>
<sequence length="82" mass="8675">MIKPSRFGVVASGVEVRDLVATAKQAEGLGFSSIVLNDHVNSAAAPMLGRVLKNPLVSALHQLMNKGERSWRSPSCCVRGGT</sequence>
<accession>A0AAX3A4K8</accession>
<reference evidence="1 2" key="1">
    <citation type="journal article" date="2022" name="BMC Genomics">
        <title>Comparative genome analysis of mycobacteria focusing on tRNA and non-coding RNA.</title>
        <authorList>
            <person name="Behra P.R.K."/>
            <person name="Pettersson B.M.F."/>
            <person name="Ramesh M."/>
            <person name="Das S."/>
            <person name="Dasgupta S."/>
            <person name="Kirsebom L.A."/>
        </authorList>
    </citation>
    <scope>NUCLEOTIDE SEQUENCE [LARGE SCALE GENOMIC DNA]</scope>
    <source>
        <strain evidence="1 2">DSM 44677</strain>
    </source>
</reference>
<evidence type="ECO:0000313" key="2">
    <source>
        <dbReference type="Proteomes" id="UP001162885"/>
    </source>
</evidence>
<name>A0AAX3A4K8_9MYCO</name>
<protein>
    <recommendedName>
        <fullName evidence="3">Luciferase-like domain-containing protein</fullName>
    </recommendedName>
</protein>
<evidence type="ECO:0000313" key="1">
    <source>
        <dbReference type="EMBL" id="UNC02145.1"/>
    </source>
</evidence>
<organism evidence="1 2">
    <name type="scientific">Mycolicibacterium boenickei</name>
    <dbReference type="NCBI Taxonomy" id="146017"/>
    <lineage>
        <taxon>Bacteria</taxon>
        <taxon>Bacillati</taxon>
        <taxon>Actinomycetota</taxon>
        <taxon>Actinomycetes</taxon>
        <taxon>Mycobacteriales</taxon>
        <taxon>Mycobacteriaceae</taxon>
        <taxon>Mycolicibacterium</taxon>
    </lineage>
</organism>